<dbReference type="GO" id="GO:0009787">
    <property type="term" value="P:regulation of abscisic acid-activated signaling pathway"/>
    <property type="evidence" value="ECO:0007669"/>
    <property type="project" value="InterPro"/>
</dbReference>
<dbReference type="GO" id="GO:0010100">
    <property type="term" value="P:negative regulation of photomorphogenesis"/>
    <property type="evidence" value="ECO:0007669"/>
    <property type="project" value="InterPro"/>
</dbReference>
<feature type="transmembrane region" description="Helical" evidence="1">
    <location>
        <begin position="148"/>
        <end position="170"/>
    </location>
</feature>
<organism evidence="2">
    <name type="scientific">Rhizophora mucronata</name>
    <name type="common">Asiatic mangrove</name>
    <dbReference type="NCBI Taxonomy" id="61149"/>
    <lineage>
        <taxon>Eukaryota</taxon>
        <taxon>Viridiplantae</taxon>
        <taxon>Streptophyta</taxon>
        <taxon>Embryophyta</taxon>
        <taxon>Tracheophyta</taxon>
        <taxon>Spermatophyta</taxon>
        <taxon>Magnoliopsida</taxon>
        <taxon>eudicotyledons</taxon>
        <taxon>Gunneridae</taxon>
        <taxon>Pentapetalae</taxon>
        <taxon>rosids</taxon>
        <taxon>fabids</taxon>
        <taxon>Malpighiales</taxon>
        <taxon>Rhizophoraceae</taxon>
        <taxon>Rhizophora</taxon>
    </lineage>
</organism>
<dbReference type="PANTHER" id="PTHR35474">
    <property type="entry name" value="ATP PHOSPHORIBOSYLTRANSFERASE REGULATORY SUBUNIT"/>
    <property type="match status" value="1"/>
</dbReference>
<name>A0A2P2J7F4_RHIMU</name>
<evidence type="ECO:0000313" key="2">
    <source>
        <dbReference type="EMBL" id="MBW89399.1"/>
    </source>
</evidence>
<accession>A0A2P2J7F4</accession>
<keyword evidence="1" id="KW-1133">Transmembrane helix</keyword>
<dbReference type="EMBL" id="GGEC01008916">
    <property type="protein sequence ID" value="MBW89399.1"/>
    <property type="molecule type" value="Transcribed_RNA"/>
</dbReference>
<dbReference type="InterPro" id="IPR039324">
    <property type="entry name" value="SHW1"/>
</dbReference>
<protein>
    <recommendedName>
        <fullName evidence="3">Protein SHORT HYPOCOTYL IN WHITE LIGHT 1</fullName>
    </recommendedName>
</protein>
<proteinExistence type="predicted"/>
<evidence type="ECO:0008006" key="3">
    <source>
        <dbReference type="Google" id="ProtNLM"/>
    </source>
</evidence>
<dbReference type="AlphaFoldDB" id="A0A2P2J7F4"/>
<keyword evidence="1" id="KW-0472">Membrane</keyword>
<evidence type="ECO:0000256" key="1">
    <source>
        <dbReference type="SAM" id="Phobius"/>
    </source>
</evidence>
<sequence>MAITATLSPCSSTLALKPTKLLYHPSKLSIPHQFFHFHSHTPSHRNPTSIICHSKLDHNSAGQHSDEIGEAFFEDNDMVEDESDDEDDEAESSVDLFVRFLHSMFRKLSKRAKKAARSILPAVISPQLVSFGVDGVLLLVGLSIGKALLEVVCTLGSAVFTAILLIRVIWAAISYFQSGGNTFNQGGGSFGTNTMQPVL</sequence>
<keyword evidence="1" id="KW-0812">Transmembrane</keyword>
<reference evidence="2" key="1">
    <citation type="submission" date="2018-02" db="EMBL/GenBank/DDBJ databases">
        <title>Rhizophora mucronata_Transcriptome.</title>
        <authorList>
            <person name="Meera S.P."/>
            <person name="Sreeshan A."/>
            <person name="Augustine A."/>
        </authorList>
    </citation>
    <scope>NUCLEOTIDE SEQUENCE</scope>
    <source>
        <tissue evidence="2">Leaf</tissue>
    </source>
</reference>
<feature type="transmembrane region" description="Helical" evidence="1">
    <location>
        <begin position="119"/>
        <end position="142"/>
    </location>
</feature>
<dbReference type="PANTHER" id="PTHR35474:SF3">
    <property type="entry name" value="PROTEIN SHORT HYPOCOTYL IN WHITE LIGHT 1"/>
    <property type="match status" value="1"/>
</dbReference>